<evidence type="ECO:0000256" key="9">
    <source>
        <dbReference type="ARBA" id="ARBA00022857"/>
    </source>
</evidence>
<dbReference type="Gene3D" id="3.40.50.1220">
    <property type="entry name" value="TPP-binding domain"/>
    <property type="match status" value="1"/>
</dbReference>
<evidence type="ECO:0000256" key="3">
    <source>
        <dbReference type="ARBA" id="ARBA00007919"/>
    </source>
</evidence>
<feature type="transmembrane region" description="Helical" evidence="16">
    <location>
        <begin position="121"/>
        <end position="140"/>
    </location>
</feature>
<evidence type="ECO:0000256" key="14">
    <source>
        <dbReference type="ARBA" id="ARBA00048202"/>
    </source>
</evidence>
<gene>
    <name evidence="18" type="ORF">P8935_08855</name>
</gene>
<keyword evidence="11 16" id="KW-1133">Transmembrane helix</keyword>
<dbReference type="PIRSF" id="PIRSF000204">
    <property type="entry name" value="PNTB"/>
    <property type="match status" value="1"/>
</dbReference>
<keyword evidence="7 15" id="KW-0997">Cell inner membrane</keyword>
<evidence type="ECO:0000256" key="1">
    <source>
        <dbReference type="ARBA" id="ARBA00003943"/>
    </source>
</evidence>
<feature type="transmembrane region" description="Helical" evidence="16">
    <location>
        <begin position="184"/>
        <end position="204"/>
    </location>
</feature>
<dbReference type="AlphaFoldDB" id="A0AAU7DQ78"/>
<protein>
    <recommendedName>
        <fullName evidence="5 15">NAD(P) transhydrogenase subunit beta</fullName>
        <ecNumber evidence="4 15">7.1.1.1</ecNumber>
    </recommendedName>
    <alternativeName>
        <fullName evidence="15">Nicotinamide nucleotide transhydrogenase subunit beta</fullName>
    </alternativeName>
</protein>
<evidence type="ECO:0000256" key="15">
    <source>
        <dbReference type="PIRNR" id="PIRNR000204"/>
    </source>
</evidence>
<evidence type="ECO:0000256" key="11">
    <source>
        <dbReference type="ARBA" id="ARBA00022989"/>
    </source>
</evidence>
<keyword evidence="10 15" id="KW-1278">Translocase</keyword>
<dbReference type="Pfam" id="PF02233">
    <property type="entry name" value="PNTB"/>
    <property type="match status" value="1"/>
</dbReference>
<keyword evidence="9 15" id="KW-0521">NADP</keyword>
<dbReference type="GO" id="GO:0008750">
    <property type="term" value="F:proton-translocating NAD(P)+ transhydrogenase activity"/>
    <property type="evidence" value="ECO:0007669"/>
    <property type="project" value="UniProtKB-EC"/>
</dbReference>
<comment type="subcellular location">
    <subcellularLocation>
        <location evidence="2">Cell inner membrane</location>
        <topology evidence="2">Multi-pass membrane protein</topology>
    </subcellularLocation>
</comment>
<reference evidence="18" key="1">
    <citation type="submission" date="2023-03" db="EMBL/GenBank/DDBJ databases">
        <title>Edaphobacter sp.</title>
        <authorList>
            <person name="Huber K.J."/>
            <person name="Papendorf J."/>
            <person name="Pilke C."/>
            <person name="Bunk B."/>
            <person name="Sproeer C."/>
            <person name="Pester M."/>
        </authorList>
    </citation>
    <scope>NUCLEOTIDE SEQUENCE</scope>
    <source>
        <strain evidence="18">DSM 110680</strain>
    </source>
</reference>
<dbReference type="RefSeq" id="WP_348264630.1">
    <property type="nucleotide sequence ID" value="NZ_CP121196.1"/>
</dbReference>
<evidence type="ECO:0000256" key="10">
    <source>
        <dbReference type="ARBA" id="ARBA00022967"/>
    </source>
</evidence>
<dbReference type="PANTHER" id="PTHR44758:SF1">
    <property type="entry name" value="NAD(P) TRANSHYDROGENASE SUBUNIT BETA"/>
    <property type="match status" value="1"/>
</dbReference>
<proteinExistence type="inferred from homology"/>
<evidence type="ECO:0000256" key="13">
    <source>
        <dbReference type="ARBA" id="ARBA00023136"/>
    </source>
</evidence>
<feature type="transmembrane region" description="Helical" evidence="16">
    <location>
        <begin position="6"/>
        <end position="23"/>
    </location>
</feature>
<dbReference type="InterPro" id="IPR034300">
    <property type="entry name" value="PNTB-like"/>
</dbReference>
<keyword evidence="12 15" id="KW-0520">NAD</keyword>
<dbReference type="InterPro" id="IPR029035">
    <property type="entry name" value="DHS-like_NAD/FAD-binding_dom"/>
</dbReference>
<name>A0AAU7DQ78_9BACT</name>
<evidence type="ECO:0000259" key="17">
    <source>
        <dbReference type="Pfam" id="PF02233"/>
    </source>
</evidence>
<dbReference type="SUPFAM" id="SSF52467">
    <property type="entry name" value="DHS-like NAD/FAD-binding domain"/>
    <property type="match status" value="1"/>
</dbReference>
<evidence type="ECO:0000313" key="18">
    <source>
        <dbReference type="EMBL" id="XBH19413.1"/>
    </source>
</evidence>
<evidence type="ECO:0000256" key="5">
    <source>
        <dbReference type="ARBA" id="ARBA00014581"/>
    </source>
</evidence>
<evidence type="ECO:0000256" key="16">
    <source>
        <dbReference type="SAM" id="Phobius"/>
    </source>
</evidence>
<comment type="similarity">
    <text evidence="3 15">Belongs to the PNT beta subunit family.</text>
</comment>
<dbReference type="InterPro" id="IPR012136">
    <property type="entry name" value="NADH_DH_b"/>
</dbReference>
<dbReference type="EC" id="7.1.1.1" evidence="4 15"/>
<feature type="transmembrane region" description="Helical" evidence="16">
    <location>
        <begin position="90"/>
        <end position="109"/>
    </location>
</feature>
<feature type="domain" description="NADP transhydrogenase beta-like" evidence="17">
    <location>
        <begin position="9"/>
        <end position="454"/>
    </location>
</feature>
<evidence type="ECO:0000256" key="4">
    <source>
        <dbReference type="ARBA" id="ARBA00012943"/>
    </source>
</evidence>
<keyword evidence="6 15" id="KW-1003">Cell membrane</keyword>
<organism evidence="18">
    <name type="scientific">Telmatobacter sp. DSM 110680</name>
    <dbReference type="NCBI Taxonomy" id="3036704"/>
    <lineage>
        <taxon>Bacteria</taxon>
        <taxon>Pseudomonadati</taxon>
        <taxon>Acidobacteriota</taxon>
        <taxon>Terriglobia</taxon>
        <taxon>Terriglobales</taxon>
        <taxon>Acidobacteriaceae</taxon>
        <taxon>Telmatobacter</taxon>
    </lineage>
</organism>
<evidence type="ECO:0000256" key="12">
    <source>
        <dbReference type="ARBA" id="ARBA00023027"/>
    </source>
</evidence>
<feature type="transmembrane region" description="Helical" evidence="16">
    <location>
        <begin position="160"/>
        <end position="178"/>
    </location>
</feature>
<dbReference type="EMBL" id="CP121196">
    <property type="protein sequence ID" value="XBH19413.1"/>
    <property type="molecule type" value="Genomic_DNA"/>
</dbReference>
<comment type="catalytic activity">
    <reaction evidence="14 15">
        <text>NAD(+) + NADPH + H(+)(in) = NADH + NADP(+) + H(+)(out)</text>
        <dbReference type="Rhea" id="RHEA:47992"/>
        <dbReference type="ChEBI" id="CHEBI:15378"/>
        <dbReference type="ChEBI" id="CHEBI:57540"/>
        <dbReference type="ChEBI" id="CHEBI:57783"/>
        <dbReference type="ChEBI" id="CHEBI:57945"/>
        <dbReference type="ChEBI" id="CHEBI:58349"/>
        <dbReference type="EC" id="7.1.1.1"/>
    </reaction>
</comment>
<evidence type="ECO:0000256" key="6">
    <source>
        <dbReference type="ARBA" id="ARBA00022475"/>
    </source>
</evidence>
<dbReference type="GO" id="GO:0050661">
    <property type="term" value="F:NADP binding"/>
    <property type="evidence" value="ECO:0007669"/>
    <property type="project" value="InterPro"/>
</dbReference>
<dbReference type="PANTHER" id="PTHR44758">
    <property type="entry name" value="NAD(P) TRANSHYDROGENASE SUBUNIT BETA"/>
    <property type="match status" value="1"/>
</dbReference>
<dbReference type="GO" id="GO:0005886">
    <property type="term" value="C:plasma membrane"/>
    <property type="evidence" value="ECO:0007669"/>
    <property type="project" value="UniProtKB-SubCell"/>
</dbReference>
<evidence type="ECO:0000256" key="7">
    <source>
        <dbReference type="ARBA" id="ARBA00022519"/>
    </source>
</evidence>
<feature type="transmembrane region" description="Helical" evidence="16">
    <location>
        <begin position="59"/>
        <end position="78"/>
    </location>
</feature>
<accession>A0AAU7DQ78</accession>
<keyword evidence="8 16" id="KW-0812">Transmembrane</keyword>
<evidence type="ECO:0000256" key="8">
    <source>
        <dbReference type="ARBA" id="ARBA00022692"/>
    </source>
</evidence>
<comment type="function">
    <text evidence="1 15">The transhydrogenation between NADH and NADP is coupled to respiration and ATP hydrolysis and functions as a proton pump across the membrane.</text>
</comment>
<sequence length="459" mass="48591">MTMSTYFMEATYLIASILFVFALKGMSHPETARRGMFLAEGGMLAAIIGTLIGAHIVTWVWIIAGLSIGSIIGAWMAIWVPMTAMPQRTALSHAFGALAASLVGVGEFLVHANDMPAVTRWALGFEVMLGALTTTGSLIAAGKLQGIIHGKPIQFKGQNVVNGLIFLTMATCFFIFIAHPEKVAVFYIMLGLAFVFGVMLVIPIGSADMPVVMSLLNSYAGLAAAATGFVLGNNVLIIAGTLDGFSGFILSVLMCKAMNRSITNVLFGGFGAVIAEATTDAGGVMREISLDDAAMQLAFASRVIFVPGYGLATAQAQHAVRELAELLEARGVTVKYAIHPVAGRMPGHMNVLLAEANVPYSSLYEMEQINPEFPSTDVAVVIGANDVVNPDARDNPKSLIAGMPILEVDRAKSVIVLKRGQGRGFSGLENPLFFKSCTSMLYGDAKSSLSHLAQAVQHV</sequence>
<feature type="transmembrane region" description="Helical" evidence="16">
    <location>
        <begin position="211"/>
        <end position="230"/>
    </location>
</feature>
<evidence type="ECO:0000256" key="2">
    <source>
        <dbReference type="ARBA" id="ARBA00004429"/>
    </source>
</evidence>
<feature type="transmembrane region" description="Helical" evidence="16">
    <location>
        <begin position="35"/>
        <end position="53"/>
    </location>
</feature>
<keyword evidence="13 15" id="KW-0472">Membrane</keyword>